<dbReference type="GO" id="GO:0034707">
    <property type="term" value="C:chloride channel complex"/>
    <property type="evidence" value="ECO:0007669"/>
    <property type="project" value="UniProtKB-KW"/>
</dbReference>
<name>A0A267DAB1_9PLAT</name>
<dbReference type="CDD" id="cd19049">
    <property type="entry name" value="LGIC_TM_anion"/>
    <property type="match status" value="1"/>
</dbReference>
<accession>A0A267DAB1</accession>
<keyword evidence="14" id="KW-0868">Chloride</keyword>
<evidence type="ECO:0000256" key="17">
    <source>
        <dbReference type="ARBA" id="ARBA00023303"/>
    </source>
</evidence>
<evidence type="ECO:0000256" key="2">
    <source>
        <dbReference type="ARBA" id="ARBA00022448"/>
    </source>
</evidence>
<keyword evidence="12" id="KW-0869">Chloride channel</keyword>
<dbReference type="InterPro" id="IPR018000">
    <property type="entry name" value="Neurotransmitter_ion_chnl_CS"/>
</dbReference>
<evidence type="ECO:0000256" key="13">
    <source>
        <dbReference type="ARBA" id="ARBA00023180"/>
    </source>
</evidence>
<dbReference type="InterPro" id="IPR006202">
    <property type="entry name" value="Neur_chan_lig-bd"/>
</dbReference>
<feature type="transmembrane region" description="Helical" evidence="20">
    <location>
        <begin position="279"/>
        <end position="298"/>
    </location>
</feature>
<dbReference type="EMBL" id="NIVC01005064">
    <property type="protein sequence ID" value="PAA46086.1"/>
    <property type="molecule type" value="Genomic_DNA"/>
</dbReference>
<keyword evidence="10" id="KW-1015">Disulfide bond</keyword>
<protein>
    <recommendedName>
        <fullName evidence="19">Gamma-aminobutyric acid receptor subunit beta</fullName>
    </recommendedName>
</protein>
<keyword evidence="2 20" id="KW-0813">Transport</keyword>
<feature type="chain" id="PRO_5022248899" description="Gamma-aminobutyric acid receptor subunit beta" evidence="20">
    <location>
        <begin position="28"/>
        <end position="562"/>
    </location>
</feature>
<evidence type="ECO:0000313" key="24">
    <source>
        <dbReference type="EMBL" id="PAA46086.1"/>
    </source>
</evidence>
<evidence type="ECO:0000256" key="14">
    <source>
        <dbReference type="ARBA" id="ARBA00023214"/>
    </source>
</evidence>
<dbReference type="Gene3D" id="1.20.58.390">
    <property type="entry name" value="Neurotransmitter-gated ion-channel transmembrane domain"/>
    <property type="match status" value="2"/>
</dbReference>
<dbReference type="Gene3D" id="2.70.170.10">
    <property type="entry name" value="Neurotransmitter-gated ion-channel ligand-binding domain"/>
    <property type="match status" value="1"/>
</dbReference>
<comment type="subcellular location">
    <subcellularLocation>
        <location evidence="18">Postsynaptic cell membrane</location>
        <topology evidence="18">Multi-pass membrane protein</topology>
    </subcellularLocation>
</comment>
<dbReference type="InterPro" id="IPR038050">
    <property type="entry name" value="Neuro_actylchol_rec"/>
</dbReference>
<dbReference type="AlphaFoldDB" id="A0A267DAB1"/>
<evidence type="ECO:0000259" key="23">
    <source>
        <dbReference type="Pfam" id="PF02932"/>
    </source>
</evidence>
<keyword evidence="15" id="KW-0628">Postsynaptic cell membrane</keyword>
<keyword evidence="6 20" id="KW-1133">Transmembrane helix</keyword>
<dbReference type="InterPro" id="IPR006029">
    <property type="entry name" value="Neurotrans-gated_channel_TM"/>
</dbReference>
<feature type="domain" description="Neurotransmitter-gated ion-channel ligand-binding" evidence="22">
    <location>
        <begin position="43"/>
        <end position="247"/>
    </location>
</feature>
<evidence type="ECO:0000256" key="10">
    <source>
        <dbReference type="ARBA" id="ARBA00023157"/>
    </source>
</evidence>
<evidence type="ECO:0000256" key="19">
    <source>
        <dbReference type="ARBA" id="ARBA00071250"/>
    </source>
</evidence>
<reference evidence="24 25" key="1">
    <citation type="submission" date="2017-06" db="EMBL/GenBank/DDBJ databases">
        <title>A platform for efficient transgenesis in Macrostomum lignano, a flatworm model organism for stem cell research.</title>
        <authorList>
            <person name="Berezikov E."/>
        </authorList>
    </citation>
    <scope>NUCLEOTIDE SEQUENCE [LARGE SCALE GENOMIC DNA]</scope>
    <source>
        <strain evidence="24">DV1</strain>
        <tissue evidence="24">Whole organism</tissue>
    </source>
</reference>
<keyword evidence="13" id="KW-0325">Glycoprotein</keyword>
<evidence type="ECO:0000256" key="1">
    <source>
        <dbReference type="ARBA" id="ARBA00010180"/>
    </source>
</evidence>
<proteinExistence type="inferred from homology"/>
<dbReference type="InterPro" id="IPR036719">
    <property type="entry name" value="Neuro-gated_channel_TM_sf"/>
</dbReference>
<dbReference type="PRINTS" id="PR00253">
    <property type="entry name" value="GABAARECEPTR"/>
</dbReference>
<dbReference type="OrthoDB" id="8890589at2759"/>
<comment type="caution">
    <text evidence="24">The sequence shown here is derived from an EMBL/GenBank/DDBJ whole genome shotgun (WGS) entry which is preliminary data.</text>
</comment>
<dbReference type="InterPro" id="IPR006028">
    <property type="entry name" value="GABAA/Glycine_rcpt"/>
</dbReference>
<keyword evidence="8 20" id="KW-0406">Ion transport</keyword>
<evidence type="ECO:0000256" key="5">
    <source>
        <dbReference type="ARBA" id="ARBA00022729"/>
    </source>
</evidence>
<keyword evidence="3" id="KW-1003">Cell membrane</keyword>
<evidence type="ECO:0000256" key="7">
    <source>
        <dbReference type="ARBA" id="ARBA00023018"/>
    </source>
</evidence>
<evidence type="ECO:0000259" key="22">
    <source>
        <dbReference type="Pfam" id="PF02931"/>
    </source>
</evidence>
<dbReference type="GO" id="GO:0005254">
    <property type="term" value="F:chloride channel activity"/>
    <property type="evidence" value="ECO:0007669"/>
    <property type="project" value="UniProtKB-KW"/>
</dbReference>
<evidence type="ECO:0000256" key="9">
    <source>
        <dbReference type="ARBA" id="ARBA00023136"/>
    </source>
</evidence>
<keyword evidence="9 20" id="KW-0472">Membrane</keyword>
<evidence type="ECO:0000256" key="21">
    <source>
        <dbReference type="SAM" id="MobiDB-lite"/>
    </source>
</evidence>
<dbReference type="CDD" id="cd19006">
    <property type="entry name" value="LGIC_ECD_GABAAR_LCCH3-like"/>
    <property type="match status" value="1"/>
</dbReference>
<dbReference type="Proteomes" id="UP000215902">
    <property type="component" value="Unassembled WGS sequence"/>
</dbReference>
<evidence type="ECO:0000256" key="6">
    <source>
        <dbReference type="ARBA" id="ARBA00022989"/>
    </source>
</evidence>
<dbReference type="GO" id="GO:0005230">
    <property type="term" value="F:extracellular ligand-gated monoatomic ion channel activity"/>
    <property type="evidence" value="ECO:0007669"/>
    <property type="project" value="InterPro"/>
</dbReference>
<keyword evidence="7" id="KW-0770">Synapse</keyword>
<dbReference type="GO" id="GO:0045211">
    <property type="term" value="C:postsynaptic membrane"/>
    <property type="evidence" value="ECO:0007669"/>
    <property type="project" value="UniProtKB-SubCell"/>
</dbReference>
<dbReference type="PROSITE" id="PS00236">
    <property type="entry name" value="NEUROTR_ION_CHANNEL"/>
    <property type="match status" value="1"/>
</dbReference>
<dbReference type="PANTHER" id="PTHR18945">
    <property type="entry name" value="NEUROTRANSMITTER GATED ION CHANNEL"/>
    <property type="match status" value="1"/>
</dbReference>
<evidence type="ECO:0000256" key="4">
    <source>
        <dbReference type="ARBA" id="ARBA00022692"/>
    </source>
</evidence>
<evidence type="ECO:0000256" key="8">
    <source>
        <dbReference type="ARBA" id="ARBA00023065"/>
    </source>
</evidence>
<dbReference type="FunFam" id="2.70.170.10:FF:000021">
    <property type="entry name" value="Gamma-aminobutyric acid receptor isoform 3b"/>
    <property type="match status" value="1"/>
</dbReference>
<dbReference type="GO" id="GO:0004890">
    <property type="term" value="F:GABA-A receptor activity"/>
    <property type="evidence" value="ECO:0007669"/>
    <property type="project" value="InterPro"/>
</dbReference>
<dbReference type="SUPFAM" id="SSF63712">
    <property type="entry name" value="Nicotinic receptor ligand binding domain-like"/>
    <property type="match status" value="1"/>
</dbReference>
<feature type="transmembrane region" description="Helical" evidence="20">
    <location>
        <begin position="313"/>
        <end position="337"/>
    </location>
</feature>
<feature type="domain" description="Neurotransmitter-gated ion-channel transmembrane" evidence="23">
    <location>
        <begin position="255"/>
        <end position="426"/>
    </location>
</feature>
<dbReference type="PRINTS" id="PR01160">
    <property type="entry name" value="GABAARBETA"/>
</dbReference>
<dbReference type="STRING" id="282301.A0A267DAB1"/>
<organism evidence="24 25">
    <name type="scientific">Macrostomum lignano</name>
    <dbReference type="NCBI Taxonomy" id="282301"/>
    <lineage>
        <taxon>Eukaryota</taxon>
        <taxon>Metazoa</taxon>
        <taxon>Spiralia</taxon>
        <taxon>Lophotrochozoa</taxon>
        <taxon>Platyhelminthes</taxon>
        <taxon>Rhabditophora</taxon>
        <taxon>Macrostomorpha</taxon>
        <taxon>Macrostomida</taxon>
        <taxon>Macrostomidae</taxon>
        <taxon>Macrostomum</taxon>
    </lineage>
</organism>
<dbReference type="Pfam" id="PF02931">
    <property type="entry name" value="Neur_chan_LBD"/>
    <property type="match status" value="1"/>
</dbReference>
<dbReference type="Pfam" id="PF02932">
    <property type="entry name" value="Neur_chan_memb"/>
    <property type="match status" value="2"/>
</dbReference>
<dbReference type="FunFam" id="1.20.58.390:FF:000040">
    <property type="entry name" value="Gamma-aminobutyric acid receptor subunit beta-like"/>
    <property type="match status" value="1"/>
</dbReference>
<feature type="transmembrane region" description="Helical" evidence="20">
    <location>
        <begin position="541"/>
        <end position="560"/>
    </location>
</feature>
<feature type="region of interest" description="Disordered" evidence="21">
    <location>
        <begin position="395"/>
        <end position="441"/>
    </location>
</feature>
<evidence type="ECO:0000256" key="20">
    <source>
        <dbReference type="RuleBase" id="RU000687"/>
    </source>
</evidence>
<keyword evidence="16" id="KW-1071">Ligand-gated ion channel</keyword>
<keyword evidence="17 20" id="KW-0407">Ion channel</keyword>
<evidence type="ECO:0000256" key="18">
    <source>
        <dbReference type="ARBA" id="ARBA00034104"/>
    </source>
</evidence>
<sequence>MPSGLAAASPLLLLLLPLLPLLSPVRAQTQADDNSNSARLSSAIRRLTQNYDNRLRPNFGTKVLDIGMEVVIASFDSISEVNMDYTITMYLNQYWTDNRLAFDIRNANKSMTLTGEFASKIWVPDTFIANDKHSFLHDVTEQNKMVRLYGDGRIIYGMRFTTTLACMMDLHYYPLDVQNCTVEIESYGYPTEDVTMQWKNGQSAVDGADRVKMPQFTLEHFEVSTTTISLSTGSYQRLSLIFRLRRNVGFFVFQTYLPSILIVMLSWVSFWINHEATSARVALGITTVLTMTTISTGVRSSLPRISYVKAIDIYLVMCFVFVFAALLEYAMVNYTYWGARAKRKAKRLRDASSGNNTRGNCSGDFIDNSHSGVDLNNQRMSPIIGLRIRRLNQQLHQQQQQQQSEDESREEETSIQSCPQQQQQQPEPPPPSSVPVYPMSPHVPYISRPGCYLGASGSGLGGSSGGSGGVGGGIAGVGRSYLRQRRVTAGSLGGGGFDRRHQHQRAAAAVIGQQLRQRALQIRARMPRIKDVNKIDKYSRLAFPSLFVLFNLCYWCFYLLTG</sequence>
<feature type="compositionally biased region" description="Low complexity" evidence="21">
    <location>
        <begin position="414"/>
        <end position="425"/>
    </location>
</feature>
<evidence type="ECO:0000313" key="25">
    <source>
        <dbReference type="Proteomes" id="UP000215902"/>
    </source>
</evidence>
<evidence type="ECO:0000256" key="12">
    <source>
        <dbReference type="ARBA" id="ARBA00023173"/>
    </source>
</evidence>
<keyword evidence="25" id="KW-1185">Reference proteome</keyword>
<feature type="signal peptide" evidence="20">
    <location>
        <begin position="1"/>
        <end position="27"/>
    </location>
</feature>
<dbReference type="PRINTS" id="PR00252">
    <property type="entry name" value="NRIONCHANNEL"/>
</dbReference>
<dbReference type="NCBIfam" id="TIGR00860">
    <property type="entry name" value="LIC"/>
    <property type="match status" value="1"/>
</dbReference>
<evidence type="ECO:0000256" key="3">
    <source>
        <dbReference type="ARBA" id="ARBA00022475"/>
    </source>
</evidence>
<evidence type="ECO:0000256" key="16">
    <source>
        <dbReference type="ARBA" id="ARBA00023286"/>
    </source>
</evidence>
<dbReference type="InterPro" id="IPR006201">
    <property type="entry name" value="Neur_channel"/>
</dbReference>
<keyword evidence="4 20" id="KW-0812">Transmembrane</keyword>
<keyword evidence="11" id="KW-0675">Receptor</keyword>
<dbReference type="SUPFAM" id="SSF90112">
    <property type="entry name" value="Neurotransmitter-gated ion-channel transmembrane pore"/>
    <property type="match status" value="1"/>
</dbReference>
<evidence type="ECO:0000256" key="11">
    <source>
        <dbReference type="ARBA" id="ARBA00023170"/>
    </source>
</evidence>
<feature type="domain" description="Neurotransmitter-gated ion-channel transmembrane" evidence="23">
    <location>
        <begin position="498"/>
        <end position="555"/>
    </location>
</feature>
<dbReference type="InterPro" id="IPR002289">
    <property type="entry name" value="GABAAb_rcpt"/>
</dbReference>
<comment type="similarity">
    <text evidence="1">Belongs to the ligand-gated ion channel (TC 1.A.9) family. Gamma-aminobutyric acid receptor (TC 1.A.9.5) subfamily.</text>
</comment>
<feature type="region of interest" description="Disordered" evidence="21">
    <location>
        <begin position="347"/>
        <end position="373"/>
    </location>
</feature>
<gene>
    <name evidence="24" type="ORF">BOX15_Mlig015174g1</name>
</gene>
<dbReference type="InterPro" id="IPR036734">
    <property type="entry name" value="Neur_chan_lig-bd_sf"/>
</dbReference>
<evidence type="ECO:0000256" key="15">
    <source>
        <dbReference type="ARBA" id="ARBA00023257"/>
    </source>
</evidence>
<feature type="transmembrane region" description="Helical" evidence="20">
    <location>
        <begin position="248"/>
        <end position="272"/>
    </location>
</feature>
<keyword evidence="5 20" id="KW-0732">Signal</keyword>